<dbReference type="GO" id="GO:0031380">
    <property type="term" value="C:nuclear RNA-directed RNA polymerase complex"/>
    <property type="evidence" value="ECO:0007669"/>
    <property type="project" value="TreeGrafter"/>
</dbReference>
<dbReference type="InterPro" id="IPR041679">
    <property type="entry name" value="DNA2/NAM7-like_C"/>
</dbReference>
<dbReference type="Pfam" id="PF25396">
    <property type="entry name" value="ZNFX1"/>
    <property type="match status" value="1"/>
</dbReference>
<feature type="region of interest" description="Disordered" evidence="2">
    <location>
        <begin position="1"/>
        <end position="27"/>
    </location>
</feature>
<feature type="domain" description="DNA2/NAM7 helicase helicase" evidence="3">
    <location>
        <begin position="356"/>
        <end position="732"/>
    </location>
</feature>
<sequence length="1175" mass="133751">MPSRGRRARSTRGSSRGARYPPQSRNLYNNLEEIGEYNAHITERLSTAQHQRHPEVPDDNTPEPEPARANKDIRNYYENVSQHVAGAGPWLNKSEIPLSSEILRIENGPAVMKTLVSTDNEPRPKKVEGSYANTEEYLSTEYELLREDALRPLREVVAEIRKDPWKVEGEYEKNVGIYEPVHITAFVFSSLGLATRVAFSMSRVKKHIRWQQSKRLITGTLVALTPYQDGFQEICVLATVAARPITALQQNPPEIDLFFPYYNQPIDPTQKWIMVECRNSFFEASRHTLMALQHMMREPFPLSEYLVHARRDVEPPRYVLNQPFLDLSSAVSLEEASTHQDVDVLKEWLANDTMTLDLSQSKALRHLLTREMAVVQGPPGTGKTFVSVKALQILVDNLRKDDAPIIVTAQTNHAVDQILRHTCSFEPNYIRLGGRSKDPEIRKRTLFVVRSALPPKKQPQSLKTRAMVAMRKVTAALRELLEPLEMGKGPLDHRVLRRMGLLTKEQAESLEMNNDSILDTPPDNPAEVMEQWLGRSLAEYQRPICPDDFGTEWEEEDLEVEQLQELEAEASTPDDDDIEALKGEILMLSDNYRGKGTSRLTDQEIQEILDTSSDLTTIQFADRGRVYNYLMRQMKKELLVKVRRVAEDYYNAYQQRRIGLWEEDMQLLSKQRIIGMTTTGLSKYRALITALRPRVVLVEEAAETMEAPVTVACLPTVEHLILVGDHQQLRPHTQVQEFEDAPFHLNLSLFERLVLNGIQYDQLTRQRRMIPEIRRPLGPIYENTLRDHASVKDVSNRPPVKGMGGVNSYFFTHEWPEGRDANSSCFNDPEAKFIVGFVDYLVLNGEDPKGITILTYYNGQRKRVLHHLRSHKNTSTYPYKVVTVDSYQGEENDIVLLSLVRQNKKQSIGFLANDNRACVALSRAKRGFYLFGDAKLLACETWIWAEVVETMYHTKVPLTRSKSGEERRVGYCLPVQCIKHQRKTWIEYTDDWDEIHGGCDYKCTGMLSCGHPCPYSYRVVIYAKTNAGRLANAEVRDVVAPSRPLPPTAGGLLPDRSFQTANYPQLMHSSPEHWEAYAKGGASIDDARLLVKQKEEDAAYEASRRNGIAQSVKLANKGEGTGRLIETSPRKPFASVSRNTELLVDLDLENNQEMDRGVARPDKTTGGTVKMDLLE</sequence>
<evidence type="ECO:0000313" key="6">
    <source>
        <dbReference type="EMBL" id="KAF3011112.1"/>
    </source>
</evidence>
<keyword evidence="7" id="KW-1185">Reference proteome</keyword>
<feature type="domain" description="DNA2/NAM7 helicase-like C-terminal" evidence="4">
    <location>
        <begin position="746"/>
        <end position="934"/>
    </location>
</feature>
<feature type="compositionally biased region" description="Basic residues" evidence="2">
    <location>
        <begin position="1"/>
        <end position="10"/>
    </location>
</feature>
<protein>
    <submittedName>
        <fullName evidence="6">Uncharacterized protein</fullName>
    </submittedName>
</protein>
<dbReference type="CDD" id="cd18808">
    <property type="entry name" value="SF1_C_Upf1"/>
    <property type="match status" value="1"/>
</dbReference>
<organism evidence="6 7">
    <name type="scientific">Curvularia kusanoi</name>
    <name type="common">Cochliobolus kusanoi</name>
    <dbReference type="NCBI Taxonomy" id="90978"/>
    <lineage>
        <taxon>Eukaryota</taxon>
        <taxon>Fungi</taxon>
        <taxon>Dikarya</taxon>
        <taxon>Ascomycota</taxon>
        <taxon>Pezizomycotina</taxon>
        <taxon>Dothideomycetes</taxon>
        <taxon>Pleosporomycetidae</taxon>
        <taxon>Pleosporales</taxon>
        <taxon>Pleosporineae</taxon>
        <taxon>Pleosporaceae</taxon>
        <taxon>Curvularia</taxon>
    </lineage>
</organism>
<dbReference type="Pfam" id="PF13086">
    <property type="entry name" value="AAA_11"/>
    <property type="match status" value="1"/>
</dbReference>
<accession>A0A9P4TNZ4</accession>
<dbReference type="AlphaFoldDB" id="A0A9P4TNZ4"/>
<feature type="region of interest" description="Disordered" evidence="2">
    <location>
        <begin position="48"/>
        <end position="68"/>
    </location>
</feature>
<feature type="compositionally biased region" description="Basic and acidic residues" evidence="2">
    <location>
        <begin position="1154"/>
        <end position="1163"/>
    </location>
</feature>
<dbReference type="InterPro" id="IPR041677">
    <property type="entry name" value="DNA2/NAM7_AAA_11"/>
</dbReference>
<keyword evidence="1" id="KW-0378">Hydrolase</keyword>
<gene>
    <name evidence="6" type="ORF">E8E13_011372</name>
</gene>
<dbReference type="PANTHER" id="PTHR10887:SF341">
    <property type="entry name" value="NFX1-TYPE ZINC FINGER-CONTAINING PROTEIN 1"/>
    <property type="match status" value="1"/>
</dbReference>
<evidence type="ECO:0000259" key="3">
    <source>
        <dbReference type="Pfam" id="PF13086"/>
    </source>
</evidence>
<evidence type="ECO:0000256" key="2">
    <source>
        <dbReference type="SAM" id="MobiDB-lite"/>
    </source>
</evidence>
<reference evidence="6" key="1">
    <citation type="submission" date="2019-04" db="EMBL/GenBank/DDBJ databases">
        <title>Sequencing of skin fungus with MAO and IRED activity.</title>
        <authorList>
            <person name="Marsaioli A.J."/>
            <person name="Bonatto J.M.C."/>
            <person name="Reis Junior O."/>
        </authorList>
    </citation>
    <scope>NUCLEOTIDE SEQUENCE</scope>
    <source>
        <strain evidence="6">30M1</strain>
    </source>
</reference>
<keyword evidence="1" id="KW-0547">Nucleotide-binding</keyword>
<dbReference type="Proteomes" id="UP000801428">
    <property type="component" value="Unassembled WGS sequence"/>
</dbReference>
<dbReference type="InterPro" id="IPR057373">
    <property type="entry name" value="ZNFX1"/>
</dbReference>
<evidence type="ECO:0000256" key="1">
    <source>
        <dbReference type="ARBA" id="ARBA00022806"/>
    </source>
</evidence>
<dbReference type="InterPro" id="IPR047187">
    <property type="entry name" value="SF1_C_Upf1"/>
</dbReference>
<dbReference type="GO" id="GO:0031048">
    <property type="term" value="P:regulatory ncRNA-mediated heterochromatin formation"/>
    <property type="evidence" value="ECO:0007669"/>
    <property type="project" value="TreeGrafter"/>
</dbReference>
<dbReference type="OrthoDB" id="409395at2759"/>
<feature type="region of interest" description="Disordered" evidence="2">
    <location>
        <begin position="1154"/>
        <end position="1175"/>
    </location>
</feature>
<evidence type="ECO:0000259" key="5">
    <source>
        <dbReference type="Pfam" id="PF25396"/>
    </source>
</evidence>
<evidence type="ECO:0000259" key="4">
    <source>
        <dbReference type="Pfam" id="PF13087"/>
    </source>
</evidence>
<dbReference type="InterPro" id="IPR045055">
    <property type="entry name" value="DNA2/NAM7-like"/>
</dbReference>
<dbReference type="EMBL" id="SWKU01000001">
    <property type="protein sequence ID" value="KAF3011112.1"/>
    <property type="molecule type" value="Genomic_DNA"/>
</dbReference>
<feature type="domain" description="ZNFX1" evidence="5">
    <location>
        <begin position="172"/>
        <end position="278"/>
    </location>
</feature>
<comment type="caution">
    <text evidence="6">The sequence shown here is derived from an EMBL/GenBank/DDBJ whole genome shotgun (WGS) entry which is preliminary data.</text>
</comment>
<name>A0A9P4TNZ4_CURKU</name>
<keyword evidence="1" id="KW-0067">ATP-binding</keyword>
<dbReference type="Pfam" id="PF13087">
    <property type="entry name" value="AAA_12"/>
    <property type="match status" value="1"/>
</dbReference>
<evidence type="ECO:0000313" key="7">
    <source>
        <dbReference type="Proteomes" id="UP000801428"/>
    </source>
</evidence>
<dbReference type="Gene3D" id="3.40.50.300">
    <property type="entry name" value="P-loop containing nucleotide triphosphate hydrolases"/>
    <property type="match status" value="3"/>
</dbReference>
<dbReference type="GO" id="GO:0004386">
    <property type="term" value="F:helicase activity"/>
    <property type="evidence" value="ECO:0007669"/>
    <property type="project" value="InterPro"/>
</dbReference>
<dbReference type="PANTHER" id="PTHR10887">
    <property type="entry name" value="DNA2/NAM7 HELICASE FAMILY"/>
    <property type="match status" value="1"/>
</dbReference>
<keyword evidence="1" id="KW-0347">Helicase</keyword>
<dbReference type="InterPro" id="IPR027417">
    <property type="entry name" value="P-loop_NTPase"/>
</dbReference>
<proteinExistence type="predicted"/>
<dbReference type="SUPFAM" id="SSF52540">
    <property type="entry name" value="P-loop containing nucleoside triphosphate hydrolases"/>
    <property type="match status" value="1"/>
</dbReference>